<reference evidence="2" key="2">
    <citation type="submission" date="2022-01" db="EMBL/GenBank/DDBJ databases">
        <authorList>
            <person name="Yamashiro T."/>
            <person name="Shiraishi A."/>
            <person name="Satake H."/>
            <person name="Nakayama K."/>
        </authorList>
    </citation>
    <scope>NUCLEOTIDE SEQUENCE</scope>
</reference>
<keyword evidence="3" id="KW-1185">Reference proteome</keyword>
<name>A0ABQ5FZL1_9ASTR</name>
<sequence length="473" mass="54339">MEAHLAPYQPIQVNKITSSCEIYGGLHDTQYCMENPEQAFVDYASSRTDEAGGKWYTSKPEKNNLSDTYNPSWKSHPNLRWRKPQNSQNKFSNPPNRFWANGSIPNCSFNNNSQNFNNQSNLEGLVSNFMASQDTRLSKFEADFKQQKSEMTNEIDTFLKAINDRMTGALPSDTVKNPKLSHDKTAMECKTTEEEGKEEKSDPENINTNPPSPPDPSISFITKKVDNDGDVMFSEIVKKYDDPSKEELGEDENIITGGLKIEYFDIFPTRSELAYHKYLMCGPIPSLFLRNPIIVGGYPSNLKIPCNIGHVHVEKAYIDLNSPLNVMTRMLYNWIIRSQLEPREDLEVIRGICNFTGRVKGMHVFVGNFTYVSDFMIVEDISSIIDPRLSQVVLGKPFVEIFNMTHDLSLGVVRFTNGIYEIAYKMTHKREQYNSLLDLEKEHTKSVYFWNEEDKRRGVDYVMSKILGFYKEF</sequence>
<proteinExistence type="predicted"/>
<evidence type="ECO:0008006" key="4">
    <source>
        <dbReference type="Google" id="ProtNLM"/>
    </source>
</evidence>
<evidence type="ECO:0000313" key="2">
    <source>
        <dbReference type="EMBL" id="GJT68810.1"/>
    </source>
</evidence>
<evidence type="ECO:0000256" key="1">
    <source>
        <dbReference type="SAM" id="MobiDB-lite"/>
    </source>
</evidence>
<feature type="compositionally biased region" description="Basic and acidic residues" evidence="1">
    <location>
        <begin position="180"/>
        <end position="203"/>
    </location>
</feature>
<evidence type="ECO:0000313" key="3">
    <source>
        <dbReference type="Proteomes" id="UP001151760"/>
    </source>
</evidence>
<accession>A0ABQ5FZL1</accession>
<gene>
    <name evidence="2" type="ORF">Tco_1020290</name>
</gene>
<reference evidence="2" key="1">
    <citation type="journal article" date="2022" name="Int. J. Mol. Sci.">
        <title>Draft Genome of Tanacetum Coccineum: Genomic Comparison of Closely Related Tanacetum-Family Plants.</title>
        <authorList>
            <person name="Yamashiro T."/>
            <person name="Shiraishi A."/>
            <person name="Nakayama K."/>
            <person name="Satake H."/>
        </authorList>
    </citation>
    <scope>NUCLEOTIDE SEQUENCE</scope>
</reference>
<feature type="region of interest" description="Disordered" evidence="1">
    <location>
        <begin position="54"/>
        <end position="90"/>
    </location>
</feature>
<comment type="caution">
    <text evidence="2">The sequence shown here is derived from an EMBL/GenBank/DDBJ whole genome shotgun (WGS) entry which is preliminary data.</text>
</comment>
<dbReference type="Gene3D" id="2.40.70.10">
    <property type="entry name" value="Acid Proteases"/>
    <property type="match status" value="1"/>
</dbReference>
<dbReference type="InterPro" id="IPR021109">
    <property type="entry name" value="Peptidase_aspartic_dom_sf"/>
</dbReference>
<organism evidence="2 3">
    <name type="scientific">Tanacetum coccineum</name>
    <dbReference type="NCBI Taxonomy" id="301880"/>
    <lineage>
        <taxon>Eukaryota</taxon>
        <taxon>Viridiplantae</taxon>
        <taxon>Streptophyta</taxon>
        <taxon>Embryophyta</taxon>
        <taxon>Tracheophyta</taxon>
        <taxon>Spermatophyta</taxon>
        <taxon>Magnoliopsida</taxon>
        <taxon>eudicotyledons</taxon>
        <taxon>Gunneridae</taxon>
        <taxon>Pentapetalae</taxon>
        <taxon>asterids</taxon>
        <taxon>campanulids</taxon>
        <taxon>Asterales</taxon>
        <taxon>Asteraceae</taxon>
        <taxon>Asteroideae</taxon>
        <taxon>Anthemideae</taxon>
        <taxon>Anthemidinae</taxon>
        <taxon>Tanacetum</taxon>
    </lineage>
</organism>
<feature type="region of interest" description="Disordered" evidence="1">
    <location>
        <begin position="169"/>
        <end position="218"/>
    </location>
</feature>
<dbReference type="Proteomes" id="UP001151760">
    <property type="component" value="Unassembled WGS sequence"/>
</dbReference>
<dbReference type="EMBL" id="BQNB010017932">
    <property type="protein sequence ID" value="GJT68810.1"/>
    <property type="molecule type" value="Genomic_DNA"/>
</dbReference>
<feature type="compositionally biased region" description="Polar residues" evidence="1">
    <location>
        <begin position="65"/>
        <end position="75"/>
    </location>
</feature>
<protein>
    <recommendedName>
        <fullName evidence="4">MAK10-like protein</fullName>
    </recommendedName>
</protein>